<feature type="region of interest" description="Disordered" evidence="1">
    <location>
        <begin position="44"/>
        <end position="116"/>
    </location>
</feature>
<evidence type="ECO:0000256" key="1">
    <source>
        <dbReference type="SAM" id="MobiDB-lite"/>
    </source>
</evidence>
<reference evidence="2 3" key="1">
    <citation type="journal article" date="2006" name="Proc. Natl. Acad. Sci. U.S.A.">
        <title>Burkholderia xenovorans LB400 harbors a multi-replicon, 9.73-Mbp genome shaped for versatility.</title>
        <authorList>
            <person name="Chain P.S."/>
            <person name="Denef V.J."/>
            <person name="Konstantinidis K.T."/>
            <person name="Vergez L.M."/>
            <person name="Agullo L."/>
            <person name="Reyes V.L."/>
            <person name="Hauser L."/>
            <person name="Cordova M."/>
            <person name="Gomez L."/>
            <person name="Gonzalez M."/>
            <person name="Land M."/>
            <person name="Lao V."/>
            <person name="Larimer F."/>
            <person name="LiPuma J.J."/>
            <person name="Mahenthiralingam E."/>
            <person name="Malfatti S.A."/>
            <person name="Marx C.J."/>
            <person name="Parnell J.J."/>
            <person name="Ramette A."/>
            <person name="Richardson P."/>
            <person name="Seeger M."/>
            <person name="Smith D."/>
            <person name="Spilker T."/>
            <person name="Sul W.J."/>
            <person name="Tsoi T.V."/>
            <person name="Ulrich L.E."/>
            <person name="Zhulin I.B."/>
            <person name="Tiedje J.M."/>
        </authorList>
    </citation>
    <scope>NUCLEOTIDE SEQUENCE [LARGE SCALE GENOMIC DNA]</scope>
    <source>
        <strain evidence="2 3">LB400</strain>
    </source>
</reference>
<name>Q13L59_PARXL</name>
<sequence>MCFSEHKKATVGMGVSAITQTAQLRSCYSESSLLGDSVRHKNVESINERSRELSQEQKNESRNKRREPCTAASGKQSRAQPRPTIPIANASSHISTRARRRESNLEVSLRNHHTAA</sequence>
<accession>Q13L59</accession>
<keyword evidence="3" id="KW-1185">Reference proteome</keyword>
<protein>
    <submittedName>
        <fullName evidence="2">Uncharacterized protein</fullName>
    </submittedName>
</protein>
<dbReference type="KEGG" id="bxe:Bxe_B0774"/>
<gene>
    <name evidence="2" type="ORF">Bxe_B0774</name>
</gene>
<dbReference type="Proteomes" id="UP000001817">
    <property type="component" value="Chromosome 2"/>
</dbReference>
<organism evidence="2 3">
    <name type="scientific">Paraburkholderia xenovorans (strain LB400)</name>
    <dbReference type="NCBI Taxonomy" id="266265"/>
    <lineage>
        <taxon>Bacteria</taxon>
        <taxon>Pseudomonadati</taxon>
        <taxon>Pseudomonadota</taxon>
        <taxon>Betaproteobacteria</taxon>
        <taxon>Burkholderiales</taxon>
        <taxon>Burkholderiaceae</taxon>
        <taxon>Paraburkholderia</taxon>
    </lineage>
</organism>
<evidence type="ECO:0000313" key="3">
    <source>
        <dbReference type="Proteomes" id="UP000001817"/>
    </source>
</evidence>
<dbReference type="EMBL" id="CP000271">
    <property type="protein sequence ID" value="ABE35180.1"/>
    <property type="molecule type" value="Genomic_DNA"/>
</dbReference>
<dbReference type="STRING" id="266265.Bxe_B0774"/>
<dbReference type="AlphaFoldDB" id="Q13L59"/>
<evidence type="ECO:0000313" key="2">
    <source>
        <dbReference type="EMBL" id="ABE35180.1"/>
    </source>
</evidence>
<feature type="compositionally biased region" description="Basic and acidic residues" evidence="1">
    <location>
        <begin position="44"/>
        <end position="68"/>
    </location>
</feature>
<proteinExistence type="predicted"/>